<dbReference type="EMBL" id="JH993024">
    <property type="protein sequence ID" value="EKX41345.1"/>
    <property type="molecule type" value="Genomic_DNA"/>
</dbReference>
<dbReference type="PRINTS" id="PR01415">
    <property type="entry name" value="ANKYRIN"/>
</dbReference>
<dbReference type="Pfam" id="PF00023">
    <property type="entry name" value="Ank"/>
    <property type="match status" value="1"/>
</dbReference>
<dbReference type="Pfam" id="PF12796">
    <property type="entry name" value="Ank_2"/>
    <property type="match status" value="1"/>
</dbReference>
<dbReference type="KEGG" id="gtt:GUITHDRAFT_153844"/>
<dbReference type="GeneID" id="17297998"/>
<feature type="repeat" description="ANK" evidence="3">
    <location>
        <begin position="39"/>
        <end position="72"/>
    </location>
</feature>
<keyword evidence="6" id="KW-1185">Reference proteome</keyword>
<dbReference type="SMART" id="SM00248">
    <property type="entry name" value="ANK"/>
    <property type="match status" value="3"/>
</dbReference>
<dbReference type="RefSeq" id="XP_005828325.1">
    <property type="nucleotide sequence ID" value="XM_005828268.1"/>
</dbReference>
<sequence length="145" mass="15975">MGWTPLHTAARDGDAKRLKRCIEQIKWLDPVDINAQSSQGHTPLHMCAANGHVEVMQYILAQKDCDKNAQTKLGNTALHLAALNSREPACKMLVSHGADAKRKNQAGQTAADLCPAENKTLRQFLVEQSTAEKPEDMEEDEEGEV</sequence>
<dbReference type="EnsemblProtists" id="EKX41345">
    <property type="protein sequence ID" value="EKX41345"/>
    <property type="gene ID" value="GUITHDRAFT_153844"/>
</dbReference>
<dbReference type="HOGENOM" id="CLU_000134_20_0_1"/>
<evidence type="ECO:0000313" key="6">
    <source>
        <dbReference type="Proteomes" id="UP000011087"/>
    </source>
</evidence>
<dbReference type="InterPro" id="IPR036770">
    <property type="entry name" value="Ankyrin_rpt-contain_sf"/>
</dbReference>
<evidence type="ECO:0000313" key="5">
    <source>
        <dbReference type="EnsemblProtists" id="EKX41345"/>
    </source>
</evidence>
<name>L1IZV1_GUITC</name>
<dbReference type="Proteomes" id="UP000011087">
    <property type="component" value="Unassembled WGS sequence"/>
</dbReference>
<dbReference type="GO" id="GO:0004842">
    <property type="term" value="F:ubiquitin-protein transferase activity"/>
    <property type="evidence" value="ECO:0007669"/>
    <property type="project" value="TreeGrafter"/>
</dbReference>
<reference evidence="4 6" key="1">
    <citation type="journal article" date="2012" name="Nature">
        <title>Algal genomes reveal evolutionary mosaicism and the fate of nucleomorphs.</title>
        <authorList>
            <consortium name="DOE Joint Genome Institute"/>
            <person name="Curtis B.A."/>
            <person name="Tanifuji G."/>
            <person name="Burki F."/>
            <person name="Gruber A."/>
            <person name="Irimia M."/>
            <person name="Maruyama S."/>
            <person name="Arias M.C."/>
            <person name="Ball S.G."/>
            <person name="Gile G.H."/>
            <person name="Hirakawa Y."/>
            <person name="Hopkins J.F."/>
            <person name="Kuo A."/>
            <person name="Rensing S.A."/>
            <person name="Schmutz J."/>
            <person name="Symeonidi A."/>
            <person name="Elias M."/>
            <person name="Eveleigh R.J."/>
            <person name="Herman E.K."/>
            <person name="Klute M.J."/>
            <person name="Nakayama T."/>
            <person name="Obornik M."/>
            <person name="Reyes-Prieto A."/>
            <person name="Armbrust E.V."/>
            <person name="Aves S.J."/>
            <person name="Beiko R.G."/>
            <person name="Coutinho P."/>
            <person name="Dacks J.B."/>
            <person name="Durnford D.G."/>
            <person name="Fast N.M."/>
            <person name="Green B.R."/>
            <person name="Grisdale C.J."/>
            <person name="Hempel F."/>
            <person name="Henrissat B."/>
            <person name="Hoppner M.P."/>
            <person name="Ishida K."/>
            <person name="Kim E."/>
            <person name="Koreny L."/>
            <person name="Kroth P.G."/>
            <person name="Liu Y."/>
            <person name="Malik S.B."/>
            <person name="Maier U.G."/>
            <person name="McRose D."/>
            <person name="Mock T."/>
            <person name="Neilson J.A."/>
            <person name="Onodera N.T."/>
            <person name="Poole A.M."/>
            <person name="Pritham E.J."/>
            <person name="Richards T.A."/>
            <person name="Rocap G."/>
            <person name="Roy S.W."/>
            <person name="Sarai C."/>
            <person name="Schaack S."/>
            <person name="Shirato S."/>
            <person name="Slamovits C.H."/>
            <person name="Spencer D.F."/>
            <person name="Suzuki S."/>
            <person name="Worden A.Z."/>
            <person name="Zauner S."/>
            <person name="Barry K."/>
            <person name="Bell C."/>
            <person name="Bharti A.K."/>
            <person name="Crow J.A."/>
            <person name="Grimwood J."/>
            <person name="Kramer R."/>
            <person name="Lindquist E."/>
            <person name="Lucas S."/>
            <person name="Salamov A."/>
            <person name="McFadden G.I."/>
            <person name="Lane C.E."/>
            <person name="Keeling P.J."/>
            <person name="Gray M.W."/>
            <person name="Grigoriev I.V."/>
            <person name="Archibald J.M."/>
        </authorList>
    </citation>
    <scope>NUCLEOTIDE SEQUENCE</scope>
    <source>
        <strain evidence="4 6">CCMP2712</strain>
    </source>
</reference>
<gene>
    <name evidence="4" type="ORF">GUITHDRAFT_153844</name>
</gene>
<feature type="repeat" description="ANK" evidence="3">
    <location>
        <begin position="73"/>
        <end position="105"/>
    </location>
</feature>
<accession>L1IZV1</accession>
<evidence type="ECO:0000256" key="2">
    <source>
        <dbReference type="ARBA" id="ARBA00023043"/>
    </source>
</evidence>
<reference evidence="5" key="3">
    <citation type="submission" date="2015-06" db="UniProtKB">
        <authorList>
            <consortium name="EnsemblProtists"/>
        </authorList>
    </citation>
    <scope>IDENTIFICATION</scope>
</reference>
<evidence type="ECO:0000256" key="1">
    <source>
        <dbReference type="ARBA" id="ARBA00022737"/>
    </source>
</evidence>
<evidence type="ECO:0000256" key="3">
    <source>
        <dbReference type="PROSITE-ProRule" id="PRU00023"/>
    </source>
</evidence>
<keyword evidence="1" id="KW-0677">Repeat</keyword>
<dbReference type="STRING" id="905079.L1IZV1"/>
<dbReference type="OMA" id="PFGANHI"/>
<dbReference type="PROSITE" id="PS50088">
    <property type="entry name" value="ANK_REPEAT"/>
    <property type="match status" value="2"/>
</dbReference>
<dbReference type="SUPFAM" id="SSF48403">
    <property type="entry name" value="Ankyrin repeat"/>
    <property type="match status" value="1"/>
</dbReference>
<dbReference type="PANTHER" id="PTHR24171:SF8">
    <property type="entry name" value="BRCA1-ASSOCIATED RING DOMAIN PROTEIN 1"/>
    <property type="match status" value="1"/>
</dbReference>
<dbReference type="InterPro" id="IPR002110">
    <property type="entry name" value="Ankyrin_rpt"/>
</dbReference>
<organism evidence="4">
    <name type="scientific">Guillardia theta (strain CCMP2712)</name>
    <name type="common">Cryptophyte</name>
    <dbReference type="NCBI Taxonomy" id="905079"/>
    <lineage>
        <taxon>Eukaryota</taxon>
        <taxon>Cryptophyceae</taxon>
        <taxon>Pyrenomonadales</taxon>
        <taxon>Geminigeraceae</taxon>
        <taxon>Guillardia</taxon>
    </lineage>
</organism>
<dbReference type="Gene3D" id="1.25.40.20">
    <property type="entry name" value="Ankyrin repeat-containing domain"/>
    <property type="match status" value="1"/>
</dbReference>
<dbReference type="AlphaFoldDB" id="L1IZV1"/>
<dbReference type="PANTHER" id="PTHR24171">
    <property type="entry name" value="ANKYRIN REPEAT DOMAIN-CONTAINING PROTEIN 39-RELATED"/>
    <property type="match status" value="1"/>
</dbReference>
<protein>
    <submittedName>
        <fullName evidence="4 5">Uncharacterized protein</fullName>
    </submittedName>
</protein>
<dbReference type="PROSITE" id="PS50297">
    <property type="entry name" value="ANK_REP_REGION"/>
    <property type="match status" value="2"/>
</dbReference>
<evidence type="ECO:0000313" key="4">
    <source>
        <dbReference type="EMBL" id="EKX41345.1"/>
    </source>
</evidence>
<keyword evidence="2 3" id="KW-0040">ANK repeat</keyword>
<reference evidence="6" key="2">
    <citation type="submission" date="2012-11" db="EMBL/GenBank/DDBJ databases">
        <authorList>
            <person name="Kuo A."/>
            <person name="Curtis B.A."/>
            <person name="Tanifuji G."/>
            <person name="Burki F."/>
            <person name="Gruber A."/>
            <person name="Irimia M."/>
            <person name="Maruyama S."/>
            <person name="Arias M.C."/>
            <person name="Ball S.G."/>
            <person name="Gile G.H."/>
            <person name="Hirakawa Y."/>
            <person name="Hopkins J.F."/>
            <person name="Rensing S.A."/>
            <person name="Schmutz J."/>
            <person name="Symeonidi A."/>
            <person name="Elias M."/>
            <person name="Eveleigh R.J."/>
            <person name="Herman E.K."/>
            <person name="Klute M.J."/>
            <person name="Nakayama T."/>
            <person name="Obornik M."/>
            <person name="Reyes-Prieto A."/>
            <person name="Armbrust E.V."/>
            <person name="Aves S.J."/>
            <person name="Beiko R.G."/>
            <person name="Coutinho P."/>
            <person name="Dacks J.B."/>
            <person name="Durnford D.G."/>
            <person name="Fast N.M."/>
            <person name="Green B.R."/>
            <person name="Grisdale C."/>
            <person name="Hempe F."/>
            <person name="Henrissat B."/>
            <person name="Hoppner M.P."/>
            <person name="Ishida K.-I."/>
            <person name="Kim E."/>
            <person name="Koreny L."/>
            <person name="Kroth P.G."/>
            <person name="Liu Y."/>
            <person name="Malik S.-B."/>
            <person name="Maier U.G."/>
            <person name="McRose D."/>
            <person name="Mock T."/>
            <person name="Neilson J.A."/>
            <person name="Onodera N.T."/>
            <person name="Poole A.M."/>
            <person name="Pritham E.J."/>
            <person name="Richards T.A."/>
            <person name="Rocap G."/>
            <person name="Roy S.W."/>
            <person name="Sarai C."/>
            <person name="Schaack S."/>
            <person name="Shirato S."/>
            <person name="Slamovits C.H."/>
            <person name="Spencer D.F."/>
            <person name="Suzuki S."/>
            <person name="Worden A.Z."/>
            <person name="Zauner S."/>
            <person name="Barry K."/>
            <person name="Bell C."/>
            <person name="Bharti A.K."/>
            <person name="Crow J.A."/>
            <person name="Grimwood J."/>
            <person name="Kramer R."/>
            <person name="Lindquist E."/>
            <person name="Lucas S."/>
            <person name="Salamov A."/>
            <person name="McFadden G.I."/>
            <person name="Lane C.E."/>
            <person name="Keeling P.J."/>
            <person name="Gray M.W."/>
            <person name="Grigoriev I.V."/>
            <person name="Archibald J.M."/>
        </authorList>
    </citation>
    <scope>NUCLEOTIDE SEQUENCE</scope>
    <source>
        <strain evidence="6">CCMP2712</strain>
    </source>
</reference>
<proteinExistence type="predicted"/>
<dbReference type="OrthoDB" id="10057496at2759"/>
<dbReference type="GO" id="GO:0085020">
    <property type="term" value="P:protein K6-linked ubiquitination"/>
    <property type="evidence" value="ECO:0007669"/>
    <property type="project" value="TreeGrafter"/>
</dbReference>
<dbReference type="eggNOG" id="KOG0817">
    <property type="taxonomic scope" value="Eukaryota"/>
</dbReference>
<dbReference type="PaxDb" id="55529-EKX41345"/>